<dbReference type="AlphaFoldDB" id="A0A2W1MYA9"/>
<keyword evidence="2" id="KW-1185">Reference proteome</keyword>
<evidence type="ECO:0000313" key="1">
    <source>
        <dbReference type="EMBL" id="PZE16180.1"/>
    </source>
</evidence>
<comment type="caution">
    <text evidence="1">The sequence shown here is derived from an EMBL/GenBank/DDBJ whole genome shotgun (WGS) entry which is preliminary data.</text>
</comment>
<dbReference type="EMBL" id="QKSB01000011">
    <property type="protein sequence ID" value="PZE16180.1"/>
    <property type="molecule type" value="Genomic_DNA"/>
</dbReference>
<name>A0A2W1MYA9_9FLAO</name>
<dbReference type="RefSeq" id="WP_111064227.1">
    <property type="nucleotide sequence ID" value="NZ_JBHUCU010000009.1"/>
</dbReference>
<evidence type="ECO:0000313" key="2">
    <source>
        <dbReference type="Proteomes" id="UP000249248"/>
    </source>
</evidence>
<organism evidence="1 2">
    <name type="scientific">Putridiphycobacter roseus</name>
    <dbReference type="NCBI Taxonomy" id="2219161"/>
    <lineage>
        <taxon>Bacteria</taxon>
        <taxon>Pseudomonadati</taxon>
        <taxon>Bacteroidota</taxon>
        <taxon>Flavobacteriia</taxon>
        <taxon>Flavobacteriales</taxon>
        <taxon>Crocinitomicaceae</taxon>
        <taxon>Putridiphycobacter</taxon>
    </lineage>
</organism>
<proteinExistence type="predicted"/>
<dbReference type="OrthoDB" id="676461at2"/>
<gene>
    <name evidence="1" type="ORF">DNU06_14555</name>
</gene>
<sequence length="84" mass="9568">MIKYILTLTILAGLCLSCKKDYQCDCTETKTFSENMSTQVYIEYYTFEIKDTPSKAETSCLGNNLYDATPDNKNNVKIECTLIN</sequence>
<accession>A0A2W1MYA9</accession>
<protein>
    <submittedName>
        <fullName evidence="1">Uncharacterized protein</fullName>
    </submittedName>
</protein>
<reference evidence="1 2" key="1">
    <citation type="submission" date="2018-06" db="EMBL/GenBank/DDBJ databases">
        <title>The draft genome sequence of Crocinitomix sp. SM1701.</title>
        <authorList>
            <person name="Zhang X."/>
        </authorList>
    </citation>
    <scope>NUCLEOTIDE SEQUENCE [LARGE SCALE GENOMIC DNA]</scope>
    <source>
        <strain evidence="1 2">SM1701</strain>
    </source>
</reference>
<dbReference type="Proteomes" id="UP000249248">
    <property type="component" value="Unassembled WGS sequence"/>
</dbReference>